<evidence type="ECO:0000313" key="2">
    <source>
        <dbReference type="Proteomes" id="UP000503129"/>
    </source>
</evidence>
<dbReference type="AlphaFoldDB" id="A0A856MRF4"/>
<organism evidence="1 2">
    <name type="scientific">Brasilonema sennae CENA114</name>
    <dbReference type="NCBI Taxonomy" id="415709"/>
    <lineage>
        <taxon>Bacteria</taxon>
        <taxon>Bacillati</taxon>
        <taxon>Cyanobacteriota</taxon>
        <taxon>Cyanophyceae</taxon>
        <taxon>Nostocales</taxon>
        <taxon>Scytonemataceae</taxon>
        <taxon>Brasilonema</taxon>
        <taxon>Bromeliae group (in: Brasilonema)</taxon>
    </lineage>
</organism>
<keyword evidence="2" id="KW-1185">Reference proteome</keyword>
<evidence type="ECO:0000313" key="1">
    <source>
        <dbReference type="EMBL" id="QDL11686.1"/>
    </source>
</evidence>
<protein>
    <submittedName>
        <fullName evidence="1">Uncharacterized protein</fullName>
    </submittedName>
</protein>
<dbReference type="EMBL" id="CP030118">
    <property type="protein sequence ID" value="QDL11686.1"/>
    <property type="molecule type" value="Genomic_DNA"/>
</dbReference>
<proteinExistence type="predicted"/>
<sequence>MISQDEVNEMGGLFFRVIKTNTITPRHRFLETPEADFNQNSEALLIIKVLKNCYLNGTKLVIDSVESSKSVLNDFQTQLKKSLNIVKTKLAEFKKSQSYQCWILRKVESVVCKQKLAARYCLGETFGGLPP</sequence>
<dbReference type="KEGG" id="bsen:DP114_30720"/>
<dbReference type="RefSeq" id="WP_169268325.1">
    <property type="nucleotide sequence ID" value="NZ_CAWOXK010000001.1"/>
</dbReference>
<dbReference type="Proteomes" id="UP000503129">
    <property type="component" value="Chromosome"/>
</dbReference>
<accession>A0A856MRF4</accession>
<gene>
    <name evidence="1" type="ORF">DP114_30720</name>
</gene>
<reference evidence="1 2" key="1">
    <citation type="submission" date="2018-06" db="EMBL/GenBank/DDBJ databases">
        <title>Comparative genomics of Brasilonema spp. strains.</title>
        <authorList>
            <person name="Alvarenga D.O."/>
            <person name="Fiore M.F."/>
            <person name="Varani A.M."/>
        </authorList>
    </citation>
    <scope>NUCLEOTIDE SEQUENCE [LARGE SCALE GENOMIC DNA]</scope>
    <source>
        <strain evidence="1 2">CENA114</strain>
    </source>
</reference>
<name>A0A856MRF4_9CYAN</name>